<feature type="domain" description="PAC" evidence="9">
    <location>
        <begin position="240"/>
        <end position="295"/>
    </location>
</feature>
<dbReference type="Gene3D" id="3.30.565.10">
    <property type="entry name" value="Histidine kinase-like ATPase, C-terminal domain"/>
    <property type="match status" value="1"/>
</dbReference>
<feature type="coiled-coil region" evidence="6">
    <location>
        <begin position="811"/>
        <end position="845"/>
    </location>
</feature>
<dbReference type="SMART" id="SM00086">
    <property type="entry name" value="PAC"/>
    <property type="match status" value="5"/>
</dbReference>
<dbReference type="PROSITE" id="PS50113">
    <property type="entry name" value="PAC"/>
    <property type="match status" value="4"/>
</dbReference>
<dbReference type="NCBIfam" id="TIGR00229">
    <property type="entry name" value="sensory_box"/>
    <property type="match status" value="4"/>
</dbReference>
<dbReference type="Pfam" id="PF08447">
    <property type="entry name" value="PAS_3"/>
    <property type="match status" value="1"/>
</dbReference>
<dbReference type="InterPro" id="IPR013656">
    <property type="entry name" value="PAS_4"/>
</dbReference>
<dbReference type="SUPFAM" id="SSF55785">
    <property type="entry name" value="PYP-like sensor domain (PAS domain)"/>
    <property type="match status" value="6"/>
</dbReference>
<dbReference type="Pfam" id="PF00512">
    <property type="entry name" value="HisKA"/>
    <property type="match status" value="1"/>
</dbReference>
<dbReference type="InterPro" id="IPR003594">
    <property type="entry name" value="HATPase_dom"/>
</dbReference>
<dbReference type="Pfam" id="PF13426">
    <property type="entry name" value="PAS_9"/>
    <property type="match status" value="1"/>
</dbReference>
<evidence type="ECO:0000259" key="8">
    <source>
        <dbReference type="PROSITE" id="PS50112"/>
    </source>
</evidence>
<feature type="domain" description="PAC" evidence="9">
    <location>
        <begin position="367"/>
        <end position="421"/>
    </location>
</feature>
<accession>A0ABN1MZ77</accession>
<keyword evidence="5" id="KW-0418">Kinase</keyword>
<dbReference type="Pfam" id="PF08448">
    <property type="entry name" value="PAS_4"/>
    <property type="match status" value="2"/>
</dbReference>
<dbReference type="InterPro" id="IPR004358">
    <property type="entry name" value="Sig_transdc_His_kin-like_C"/>
</dbReference>
<evidence type="ECO:0000313" key="11">
    <source>
        <dbReference type="Proteomes" id="UP001500469"/>
    </source>
</evidence>
<feature type="domain" description="PAC" evidence="9">
    <location>
        <begin position="625"/>
        <end position="677"/>
    </location>
</feature>
<gene>
    <name evidence="10" type="ORF">GCM10009119_18000</name>
</gene>
<feature type="domain" description="PAS" evidence="8">
    <location>
        <begin position="552"/>
        <end position="623"/>
    </location>
</feature>
<evidence type="ECO:0000256" key="6">
    <source>
        <dbReference type="SAM" id="Coils"/>
    </source>
</evidence>
<sequence length="1076" mass="123467">MIDQFLPKDSEMGQLIRQHDWSNSPLGPMDTWDVSLRTTLGIVLHSAFPMFLFWGEDLICFYNDAYRPSLGIDGKHPAIGKTAKETWSEIWDFVGPLIEKVMTTGQPFFFKDQLVSFYRNGGMEDIYWTFCHSAAFDDQGKINGVLVTCSETTESVLTKRKLEESERRLRSMIAQAPVSIGIFQGSDHITEIANAKALELWGRSSEEILHIPILDAMPELESQGIKILLDEVYTTGKIFRAAELPVQIKRNGNLENTYVNFSYEPLYNTNGEIDGIMAVGIDVTDQVNARHEIRDSEARFRAIADNIPNLAWMAKADGWIYWYNKKWYDYTGKTPEEMEGWGWQSVHDPEVLKTVIPKWQHSIEQGETFEMVFPLLGKDGNYRQFLTRVLPLFDEEGKISNWFGSNTDITELMEAQQSVAASEQRFSNILSQSLLAVCILKGEEMIIASANDAIIEIWGKGPDVLNKPLLEVLPELKTQVIPKLLQEVYSTGVPFISPEIKVTFVRDGKPEESYFNVVYQAYRETDQSISGITVFASEITEQVIAKRQLEESEKKFRLLADSMPQYIWTADPQGNLNYFNQSVYDFSGLTPEQIATDGWLQIVHPEERERNIASWIESVTTGKDYRMEHRFRRHDGSYRWQLSRAKPQWDEDGNIQMWVGTSTDIQDQKDFASELERQVKERTAELVQMNENLKKSEQRYHLMVEEVQDYAILYINREGIVENWNTGAQKIKGYTAKEIIGRSFSNFYTQGDRERGLPQILLNTALQFGKATQEGWRVKKDGSLFWASVVITAVHNDRREIIGFSKVTHDLTEKKEASDALNAKTVELEEKNAELQRMNKELQSFAYISSHDLQEPLRKIQTFASRIVEKEHENLSDKGRDLFARMQRSAEQMQALINDLLAYSRTNTAEHVYQKVNLATVIDKIKQDLSEELEEKNAEIIVQNPVEVNVIHFQFHQLFYNLISNSIKFSHPDRALHLSITTEKVNESNLPTKNLPQDKDYWHISIRDNGIGFESEYNERIFGLFQRLHGKSEYKGTGIGLSIVKKIAENHNGLITAKGEIGKGATFDIYLPVERG</sequence>
<dbReference type="SMART" id="SM00388">
    <property type="entry name" value="HisKA"/>
    <property type="match status" value="1"/>
</dbReference>
<dbReference type="PROSITE" id="PS50109">
    <property type="entry name" value="HIS_KIN"/>
    <property type="match status" value="1"/>
</dbReference>
<dbReference type="SUPFAM" id="SSF55874">
    <property type="entry name" value="ATPase domain of HSP90 chaperone/DNA topoisomerase II/histidine kinase"/>
    <property type="match status" value="1"/>
</dbReference>
<dbReference type="EC" id="2.7.13.3" evidence="2"/>
<evidence type="ECO:0000256" key="3">
    <source>
        <dbReference type="ARBA" id="ARBA00022553"/>
    </source>
</evidence>
<comment type="caution">
    <text evidence="10">The sequence shown here is derived from an EMBL/GenBank/DDBJ whole genome shotgun (WGS) entry which is preliminary data.</text>
</comment>
<evidence type="ECO:0000256" key="1">
    <source>
        <dbReference type="ARBA" id="ARBA00000085"/>
    </source>
</evidence>
<dbReference type="InterPro" id="IPR052162">
    <property type="entry name" value="Sensor_kinase/Photoreceptor"/>
</dbReference>
<dbReference type="PANTHER" id="PTHR43304">
    <property type="entry name" value="PHYTOCHROME-LIKE PROTEIN CPH1"/>
    <property type="match status" value="1"/>
</dbReference>
<dbReference type="RefSeq" id="WP_343850604.1">
    <property type="nucleotide sequence ID" value="NZ_BAAAFI010000007.1"/>
</dbReference>
<dbReference type="InterPro" id="IPR036097">
    <property type="entry name" value="HisK_dim/P_sf"/>
</dbReference>
<dbReference type="CDD" id="cd00130">
    <property type="entry name" value="PAS"/>
    <property type="match status" value="4"/>
</dbReference>
<reference evidence="10 11" key="1">
    <citation type="journal article" date="2019" name="Int. J. Syst. Evol. Microbiol.">
        <title>The Global Catalogue of Microorganisms (GCM) 10K type strain sequencing project: providing services to taxonomists for standard genome sequencing and annotation.</title>
        <authorList>
            <consortium name="The Broad Institute Genomics Platform"/>
            <consortium name="The Broad Institute Genome Sequencing Center for Infectious Disease"/>
            <person name="Wu L."/>
            <person name="Ma J."/>
        </authorList>
    </citation>
    <scope>NUCLEOTIDE SEQUENCE [LARGE SCALE GENOMIC DNA]</scope>
    <source>
        <strain evidence="10 11">JCM 16112</strain>
    </source>
</reference>
<dbReference type="SUPFAM" id="SSF47384">
    <property type="entry name" value="Homodimeric domain of signal transducing histidine kinase"/>
    <property type="match status" value="1"/>
</dbReference>
<evidence type="ECO:0000256" key="5">
    <source>
        <dbReference type="ARBA" id="ARBA00022777"/>
    </source>
</evidence>
<evidence type="ECO:0000256" key="2">
    <source>
        <dbReference type="ARBA" id="ARBA00012438"/>
    </source>
</evidence>
<dbReference type="InterPro" id="IPR003661">
    <property type="entry name" value="HisK_dim/P_dom"/>
</dbReference>
<dbReference type="Pfam" id="PF02518">
    <property type="entry name" value="HATPase_c"/>
    <property type="match status" value="1"/>
</dbReference>
<dbReference type="InterPro" id="IPR036890">
    <property type="entry name" value="HATPase_C_sf"/>
</dbReference>
<dbReference type="Proteomes" id="UP001500469">
    <property type="component" value="Unassembled WGS sequence"/>
</dbReference>
<evidence type="ECO:0000313" key="10">
    <source>
        <dbReference type="EMBL" id="GAA0878832.1"/>
    </source>
</evidence>
<dbReference type="InterPro" id="IPR035965">
    <property type="entry name" value="PAS-like_dom_sf"/>
</dbReference>
<name>A0ABN1MZ77_9BACT</name>
<keyword evidence="11" id="KW-1185">Reference proteome</keyword>
<comment type="catalytic activity">
    <reaction evidence="1">
        <text>ATP + protein L-histidine = ADP + protein N-phospho-L-histidine.</text>
        <dbReference type="EC" id="2.7.13.3"/>
    </reaction>
</comment>
<dbReference type="PANTHER" id="PTHR43304:SF1">
    <property type="entry name" value="PAC DOMAIN-CONTAINING PROTEIN"/>
    <property type="match status" value="1"/>
</dbReference>
<dbReference type="InterPro" id="IPR005467">
    <property type="entry name" value="His_kinase_dom"/>
</dbReference>
<organism evidence="10 11">
    <name type="scientific">Algoriphagus jejuensis</name>
    <dbReference type="NCBI Taxonomy" id="419934"/>
    <lineage>
        <taxon>Bacteria</taxon>
        <taxon>Pseudomonadati</taxon>
        <taxon>Bacteroidota</taxon>
        <taxon>Cytophagia</taxon>
        <taxon>Cytophagales</taxon>
        <taxon>Cyclobacteriaceae</taxon>
        <taxon>Algoriphagus</taxon>
    </lineage>
</organism>
<dbReference type="CDD" id="cd00082">
    <property type="entry name" value="HisKA"/>
    <property type="match status" value="1"/>
</dbReference>
<protein>
    <recommendedName>
        <fullName evidence="2">histidine kinase</fullName>
        <ecNumber evidence="2">2.7.13.3</ecNumber>
    </recommendedName>
</protein>
<feature type="coiled-coil region" evidence="6">
    <location>
        <begin position="672"/>
        <end position="706"/>
    </location>
</feature>
<feature type="domain" description="PAS" evidence="8">
    <location>
        <begin position="296"/>
        <end position="366"/>
    </location>
</feature>
<evidence type="ECO:0000259" key="7">
    <source>
        <dbReference type="PROSITE" id="PS50109"/>
    </source>
</evidence>
<dbReference type="EMBL" id="BAAAFI010000007">
    <property type="protein sequence ID" value="GAA0878832.1"/>
    <property type="molecule type" value="Genomic_DNA"/>
</dbReference>
<keyword evidence="6" id="KW-0175">Coiled coil</keyword>
<dbReference type="InterPro" id="IPR000014">
    <property type="entry name" value="PAS"/>
</dbReference>
<dbReference type="Gene3D" id="3.30.450.20">
    <property type="entry name" value="PAS domain"/>
    <property type="match status" value="6"/>
</dbReference>
<proteinExistence type="predicted"/>
<keyword evidence="3" id="KW-0597">Phosphoprotein</keyword>
<feature type="domain" description="Histidine kinase" evidence="7">
    <location>
        <begin position="848"/>
        <end position="1075"/>
    </location>
</feature>
<dbReference type="SMART" id="SM00387">
    <property type="entry name" value="HATPase_c"/>
    <property type="match status" value="1"/>
</dbReference>
<dbReference type="InterPro" id="IPR013655">
    <property type="entry name" value="PAS_fold_3"/>
</dbReference>
<keyword evidence="4" id="KW-0808">Transferase</keyword>
<dbReference type="Gene3D" id="1.10.287.130">
    <property type="match status" value="1"/>
</dbReference>
<evidence type="ECO:0000256" key="4">
    <source>
        <dbReference type="ARBA" id="ARBA00022679"/>
    </source>
</evidence>
<evidence type="ECO:0000259" key="9">
    <source>
        <dbReference type="PROSITE" id="PS50113"/>
    </source>
</evidence>
<dbReference type="PRINTS" id="PR00344">
    <property type="entry name" value="BCTRLSENSOR"/>
</dbReference>
<dbReference type="PROSITE" id="PS50112">
    <property type="entry name" value="PAS"/>
    <property type="match status" value="3"/>
</dbReference>
<dbReference type="InterPro" id="IPR000700">
    <property type="entry name" value="PAS-assoc_C"/>
</dbReference>
<feature type="domain" description="PAC" evidence="9">
    <location>
        <begin position="771"/>
        <end position="823"/>
    </location>
</feature>
<feature type="domain" description="PAS" evidence="8">
    <location>
        <begin position="696"/>
        <end position="769"/>
    </location>
</feature>
<dbReference type="SMART" id="SM00091">
    <property type="entry name" value="PAS"/>
    <property type="match status" value="5"/>
</dbReference>
<dbReference type="InterPro" id="IPR001610">
    <property type="entry name" value="PAC"/>
</dbReference>